<gene>
    <name evidence="1" type="ORF">SPELUC_LOCUS3091</name>
</gene>
<dbReference type="EMBL" id="CAJVPW010002260">
    <property type="protein sequence ID" value="CAG8502705.1"/>
    <property type="molecule type" value="Genomic_DNA"/>
</dbReference>
<protein>
    <submittedName>
        <fullName evidence="1">6449_t:CDS:1</fullName>
    </submittedName>
</protein>
<keyword evidence="2" id="KW-1185">Reference proteome</keyword>
<name>A0ACA9KZM2_9GLOM</name>
<proteinExistence type="predicted"/>
<evidence type="ECO:0000313" key="1">
    <source>
        <dbReference type="EMBL" id="CAG8502705.1"/>
    </source>
</evidence>
<reference evidence="1" key="1">
    <citation type="submission" date="2021-06" db="EMBL/GenBank/DDBJ databases">
        <authorList>
            <person name="Kallberg Y."/>
            <person name="Tangrot J."/>
            <person name="Rosling A."/>
        </authorList>
    </citation>
    <scope>NUCLEOTIDE SEQUENCE</scope>
    <source>
        <strain evidence="1">28 12/20/2015</strain>
    </source>
</reference>
<accession>A0ACA9KZM2</accession>
<organism evidence="1 2">
    <name type="scientific">Cetraspora pellucida</name>
    <dbReference type="NCBI Taxonomy" id="1433469"/>
    <lineage>
        <taxon>Eukaryota</taxon>
        <taxon>Fungi</taxon>
        <taxon>Fungi incertae sedis</taxon>
        <taxon>Mucoromycota</taxon>
        <taxon>Glomeromycotina</taxon>
        <taxon>Glomeromycetes</taxon>
        <taxon>Diversisporales</taxon>
        <taxon>Gigasporaceae</taxon>
        <taxon>Cetraspora</taxon>
    </lineage>
</organism>
<comment type="caution">
    <text evidence="1">The sequence shown here is derived from an EMBL/GenBank/DDBJ whole genome shotgun (WGS) entry which is preliminary data.</text>
</comment>
<sequence length="651" mass="74121">MYSNKTFKVTSSSANKVGSTTRKIRKAQAPSSKLLDFEYNDYSSFAKVKSPDFMKNPITTGNEMKEVRCDIPFTPKGRKTQSIYHTRTPSLKRKSDEILADELHRNIRSFENFQNDDITKVPSKRSTICTGSLKKFTSLRTNQSDPLERVTKHLPPKTKFTSSEIEVMNLRNEILRAKIELYIKEQIEALDNTLQLHDAPEVDYEPDHFMDYEETDDHTAYKEAHIAEIKDGLISIRQYCETMQSKNANVNPDVNHHKNDLELSTNNISQSHKTTMKHRKLKKRVPPRRNLNDHKGNIKVFCRVRPPVLSECEDIADIRFPPCSNGKKISLASIKRNYWGVERETFKDYKFDKVFGASATQEEIYSNVTPIVQSVVDGFNGCIFAHGQTCSGKTYTMQGPEDPTIFNEGMIPRAVRQIFDNVDELKAQGWEYEIEGQFIEIYNDNIRDLLSDDPSNHRGLKFRTVHDEQTGTTMVNKAKTVNLDSVATLNWVLQMAAKNRAVASTKSNPNSSRSHSIFMIRLMGTNTVTGENRIGTLNLVDLAGSERLSKSGSQGDQLQEARYINSSLSHLKTVIQGIKEKSDHINFRNSTLTWLLKNSLRGNAKVLMFVHISPLESARTETESSLEFARLVNSAHYVNTNGKNNLHYHLL</sequence>
<evidence type="ECO:0000313" key="2">
    <source>
        <dbReference type="Proteomes" id="UP000789366"/>
    </source>
</evidence>
<dbReference type="Proteomes" id="UP000789366">
    <property type="component" value="Unassembled WGS sequence"/>
</dbReference>